<sequence length="710" mass="79815">MSTVARQRLRASLRSGNPVSILSELEFYFTTPIDKSAASDAKDAPSSRKISPRPSLPAVLPRLFLKDVMQGSPDPVGLLLDIANAALFNTEGMNIKRMIYMGLGGSIARIYAAVDPQWSATDQYFRQTTGNPLSSLQASSPNPSSMVSLTAADNINSISNEGKKRATIQMDLSESDNTDDDCYAEPNTHISKWIHSKYQSKWSDFCAHHISQRHKNAQRVVQMLKEPAANPFALWLAEPFSIHFLPPADATRNSRASLDVGSGTSLDKAPVTLAFHHVDKLISRLQKADAMAEIVNLVTKSQLQNYVRLNSIMIRLLNKQDTKLLVELVKDHLPLRYQLYELVERPWQEAISHLRSPSNDSRVWVKPCSKVMKIVDQADEAYFPSLVVGRRYGAFGFSLREVRDGFKLQHTSPNMMYTDMDDCLLDSVELAVRSLSAESERNALCSDESALPFKRSVPRVTSGEVTAFLLKETFQHFTNISIKALLRHRFKDLIWIHPQFAGPSKSARPVNSTSYLHNSTLIPFYTSSAPVTFINDTAGLKEFSETIPEIVTIGVDGEWYNQTADGISIFQIAALDNKGTCHAYILDMLNLDRDRMCEVLSKLFQSSHLTVLGFDASQDLSKLTALMPKMVHPRNLVDLSTLSLAAFQKTLEDHQLQNKKQYSLADLSLVILKKTLDKRVRLSWWDKRPLRQCQLLYAGKAPYFGLYYEF</sequence>
<dbReference type="InterPro" id="IPR012337">
    <property type="entry name" value="RNaseH-like_sf"/>
</dbReference>
<feature type="domain" description="3'-5' exonuclease" evidence="1">
    <location>
        <begin position="533"/>
        <end position="699"/>
    </location>
</feature>
<gene>
    <name evidence="2" type="ORF">BASA50_005284</name>
</gene>
<dbReference type="InterPro" id="IPR002562">
    <property type="entry name" value="3'-5'_exonuclease_dom"/>
</dbReference>
<dbReference type="EMBL" id="JAFCIX010000242">
    <property type="protein sequence ID" value="KAH6596242.1"/>
    <property type="molecule type" value="Genomic_DNA"/>
</dbReference>
<evidence type="ECO:0000259" key="1">
    <source>
        <dbReference type="Pfam" id="PF01612"/>
    </source>
</evidence>
<organism evidence="2 3">
    <name type="scientific">Batrachochytrium salamandrivorans</name>
    <dbReference type="NCBI Taxonomy" id="1357716"/>
    <lineage>
        <taxon>Eukaryota</taxon>
        <taxon>Fungi</taxon>
        <taxon>Fungi incertae sedis</taxon>
        <taxon>Chytridiomycota</taxon>
        <taxon>Chytridiomycota incertae sedis</taxon>
        <taxon>Chytridiomycetes</taxon>
        <taxon>Rhizophydiales</taxon>
        <taxon>Rhizophydiales incertae sedis</taxon>
        <taxon>Batrachochytrium</taxon>
    </lineage>
</organism>
<protein>
    <recommendedName>
        <fullName evidence="1">3'-5' exonuclease domain-containing protein</fullName>
    </recommendedName>
</protein>
<keyword evidence="3" id="KW-1185">Reference proteome</keyword>
<dbReference type="PANTHER" id="PTHR47765:SF2">
    <property type="entry name" value="EXONUCLEASE MUT-7 HOMOLOG"/>
    <property type="match status" value="1"/>
</dbReference>
<dbReference type="Gene3D" id="3.30.420.10">
    <property type="entry name" value="Ribonuclease H-like superfamily/Ribonuclease H"/>
    <property type="match status" value="1"/>
</dbReference>
<comment type="caution">
    <text evidence="2">The sequence shown here is derived from an EMBL/GenBank/DDBJ whole genome shotgun (WGS) entry which is preliminary data.</text>
</comment>
<reference evidence="2 3" key="1">
    <citation type="submission" date="2021-02" db="EMBL/GenBank/DDBJ databases">
        <title>Variation within the Batrachochytrium salamandrivorans European outbreak.</title>
        <authorList>
            <person name="Kelly M."/>
            <person name="Pasmans F."/>
            <person name="Shea T.P."/>
            <person name="Munoz J.F."/>
            <person name="Carranza S."/>
            <person name="Cuomo C.A."/>
            <person name="Martel A."/>
        </authorList>
    </citation>
    <scope>NUCLEOTIDE SEQUENCE [LARGE SCALE GENOMIC DNA]</scope>
    <source>
        <strain evidence="2 3">AMFP18/2</strain>
    </source>
</reference>
<name>A0ABQ8FD75_9FUNG</name>
<dbReference type="Pfam" id="PF01612">
    <property type="entry name" value="DNA_pol_A_exo1"/>
    <property type="match status" value="1"/>
</dbReference>
<evidence type="ECO:0000313" key="3">
    <source>
        <dbReference type="Proteomes" id="UP001648503"/>
    </source>
</evidence>
<dbReference type="InterPro" id="IPR036397">
    <property type="entry name" value="RNaseH_sf"/>
</dbReference>
<dbReference type="SUPFAM" id="SSF53098">
    <property type="entry name" value="Ribonuclease H-like"/>
    <property type="match status" value="1"/>
</dbReference>
<dbReference type="InterPro" id="IPR052408">
    <property type="entry name" value="Exonuclease_MUT-7-like"/>
</dbReference>
<dbReference type="Proteomes" id="UP001648503">
    <property type="component" value="Unassembled WGS sequence"/>
</dbReference>
<accession>A0ABQ8FD75</accession>
<dbReference type="PANTHER" id="PTHR47765">
    <property type="entry name" value="3'-5' EXONUCLEASE DOMAIN-CONTAINING PROTEIN"/>
    <property type="match status" value="1"/>
</dbReference>
<proteinExistence type="predicted"/>
<evidence type="ECO:0000313" key="2">
    <source>
        <dbReference type="EMBL" id="KAH6596242.1"/>
    </source>
</evidence>